<dbReference type="CDD" id="cd18880">
    <property type="entry name" value="NUDIX_ADPRase"/>
    <property type="match status" value="1"/>
</dbReference>
<dbReference type="Proteomes" id="UP000187074">
    <property type="component" value="Unassembled WGS sequence"/>
</dbReference>
<dbReference type="OrthoDB" id="65827at2"/>
<dbReference type="Gene3D" id="3.90.79.10">
    <property type="entry name" value="Nucleoside Triphosphate Pyrophosphohydrolase"/>
    <property type="match status" value="1"/>
</dbReference>
<comment type="caution">
    <text evidence="4">The sequence shown here is derived from an EMBL/GenBank/DDBJ whole genome shotgun (WGS) entry which is preliminary data.</text>
</comment>
<proteinExistence type="predicted"/>
<dbReference type="STRING" id="1401.BK123_25530"/>
<accession>A0A1R1AWC4</accession>
<evidence type="ECO:0000313" key="4">
    <source>
        <dbReference type="EMBL" id="OME89729.1"/>
    </source>
</evidence>
<gene>
    <name evidence="4" type="ORF">BK123_25530</name>
</gene>
<evidence type="ECO:0000256" key="2">
    <source>
        <dbReference type="ARBA" id="ARBA00022801"/>
    </source>
</evidence>
<dbReference type="PANTHER" id="PTHR43046:SF16">
    <property type="entry name" value="ADP-RIBOSE PYROPHOSPHATASE YJHB-RELATED"/>
    <property type="match status" value="1"/>
</dbReference>
<sequence length="158" mass="18099">MTYHIRVRPTALVFQNEHVLLVEYVDENGMHYNLPGGGAEPGESIIEGALRELYEETTLEAQVGPVAFVYDNAPHKQPGNNITDIHTLYIVFECYPHEGSSPKLPAAPDPNQTDVKWIPLEQLDDIILYPNIKKHIKQYAQERRNIEIIEDYVLDKYV</sequence>
<feature type="domain" description="Nudix hydrolase" evidence="3">
    <location>
        <begin position="4"/>
        <end position="142"/>
    </location>
</feature>
<reference evidence="4 5" key="1">
    <citation type="submission" date="2016-11" db="EMBL/GenBank/DDBJ databases">
        <title>Paenibacillus species isolates.</title>
        <authorList>
            <person name="Beno S.M."/>
        </authorList>
    </citation>
    <scope>NUCLEOTIDE SEQUENCE [LARGE SCALE GENOMIC DNA]</scope>
    <source>
        <strain evidence="4 5">FSL F4-0100</strain>
    </source>
</reference>
<dbReference type="PROSITE" id="PS00893">
    <property type="entry name" value="NUDIX_BOX"/>
    <property type="match status" value="1"/>
</dbReference>
<name>A0A1R1AWC4_PAELA</name>
<dbReference type="EMBL" id="MRTF01000009">
    <property type="protein sequence ID" value="OME89729.1"/>
    <property type="molecule type" value="Genomic_DNA"/>
</dbReference>
<dbReference type="SUPFAM" id="SSF55811">
    <property type="entry name" value="Nudix"/>
    <property type="match status" value="1"/>
</dbReference>
<keyword evidence="2 4" id="KW-0378">Hydrolase</keyword>
<organism evidence="4 5">
    <name type="scientific">Paenibacillus lautus</name>
    <name type="common">Bacillus lautus</name>
    <dbReference type="NCBI Taxonomy" id="1401"/>
    <lineage>
        <taxon>Bacteria</taxon>
        <taxon>Bacillati</taxon>
        <taxon>Bacillota</taxon>
        <taxon>Bacilli</taxon>
        <taxon>Bacillales</taxon>
        <taxon>Paenibacillaceae</taxon>
        <taxon>Paenibacillus</taxon>
    </lineage>
</organism>
<dbReference type="PROSITE" id="PS51462">
    <property type="entry name" value="NUDIX"/>
    <property type="match status" value="1"/>
</dbReference>
<dbReference type="PANTHER" id="PTHR43046">
    <property type="entry name" value="GDP-MANNOSE MANNOSYL HYDROLASE"/>
    <property type="match status" value="1"/>
</dbReference>
<dbReference type="InterPro" id="IPR000086">
    <property type="entry name" value="NUDIX_hydrolase_dom"/>
</dbReference>
<dbReference type="GO" id="GO:0016787">
    <property type="term" value="F:hydrolase activity"/>
    <property type="evidence" value="ECO:0007669"/>
    <property type="project" value="UniProtKB-KW"/>
</dbReference>
<dbReference type="AlphaFoldDB" id="A0A1R1AWC4"/>
<evidence type="ECO:0000259" key="3">
    <source>
        <dbReference type="PROSITE" id="PS51462"/>
    </source>
</evidence>
<dbReference type="InterPro" id="IPR020084">
    <property type="entry name" value="NUDIX_hydrolase_CS"/>
</dbReference>
<protein>
    <submittedName>
        <fullName evidence="4">NUDIX hydrolase</fullName>
    </submittedName>
</protein>
<dbReference type="InterPro" id="IPR015797">
    <property type="entry name" value="NUDIX_hydrolase-like_dom_sf"/>
</dbReference>
<comment type="cofactor">
    <cofactor evidence="1">
        <name>Mg(2+)</name>
        <dbReference type="ChEBI" id="CHEBI:18420"/>
    </cofactor>
</comment>
<evidence type="ECO:0000256" key="1">
    <source>
        <dbReference type="ARBA" id="ARBA00001946"/>
    </source>
</evidence>
<evidence type="ECO:0000313" key="5">
    <source>
        <dbReference type="Proteomes" id="UP000187074"/>
    </source>
</evidence>
<dbReference type="RefSeq" id="WP_076325155.1">
    <property type="nucleotide sequence ID" value="NZ_JBCMXI010000001.1"/>
</dbReference>
<dbReference type="Pfam" id="PF00293">
    <property type="entry name" value="NUDIX"/>
    <property type="match status" value="1"/>
</dbReference>